<sequence length="133" mass="13843">MDGDGAAEDWLESWAGGVSARAARAVELSNRVAGLTGTAEASGGKIEVTVGSAGQLRDLRLDDASGGEELARRIMAVVRAAQADLSVRVAHEVRATVGEDTETGRAVIGSFQTRFPPADAQAASQRNGARHDW</sequence>
<protein>
    <recommendedName>
        <fullName evidence="3">YbaB/EbfC DNA-binding family protein</fullName>
    </recommendedName>
</protein>
<reference evidence="2" key="1">
    <citation type="journal article" date="2019" name="Int. J. Syst. Evol. Microbiol.">
        <title>The Global Catalogue of Microorganisms (GCM) 10K type strain sequencing project: providing services to taxonomists for standard genome sequencing and annotation.</title>
        <authorList>
            <consortium name="The Broad Institute Genomics Platform"/>
            <consortium name="The Broad Institute Genome Sequencing Center for Infectious Disease"/>
            <person name="Wu L."/>
            <person name="Ma J."/>
        </authorList>
    </citation>
    <scope>NUCLEOTIDE SEQUENCE [LARGE SCALE GENOMIC DNA]</scope>
    <source>
        <strain evidence="2">JCM 18304</strain>
    </source>
</reference>
<dbReference type="Pfam" id="PF02575">
    <property type="entry name" value="YbaB_DNA_bd"/>
    <property type="match status" value="1"/>
</dbReference>
<dbReference type="InterPro" id="IPR036894">
    <property type="entry name" value="YbaB-like_sf"/>
</dbReference>
<evidence type="ECO:0000313" key="1">
    <source>
        <dbReference type="EMBL" id="GAA5188364.1"/>
    </source>
</evidence>
<dbReference type="EMBL" id="BAABJQ010000011">
    <property type="protein sequence ID" value="GAA5188364.1"/>
    <property type="molecule type" value="Genomic_DNA"/>
</dbReference>
<gene>
    <name evidence="1" type="ORF">GCM10023322_38910</name>
</gene>
<dbReference type="InterPro" id="IPR004401">
    <property type="entry name" value="YbaB/EbfC"/>
</dbReference>
<dbReference type="Gene3D" id="3.30.1310.10">
    <property type="entry name" value="Nucleoid-associated protein YbaB-like domain"/>
    <property type="match status" value="1"/>
</dbReference>
<proteinExistence type="predicted"/>
<dbReference type="Proteomes" id="UP001501570">
    <property type="component" value="Unassembled WGS sequence"/>
</dbReference>
<comment type="caution">
    <text evidence="1">The sequence shown here is derived from an EMBL/GenBank/DDBJ whole genome shotgun (WGS) entry which is preliminary data.</text>
</comment>
<accession>A0ABP9RWL6</accession>
<evidence type="ECO:0008006" key="3">
    <source>
        <dbReference type="Google" id="ProtNLM"/>
    </source>
</evidence>
<dbReference type="RefSeq" id="WP_345631444.1">
    <property type="nucleotide sequence ID" value="NZ_BAABJQ010000011.1"/>
</dbReference>
<evidence type="ECO:0000313" key="2">
    <source>
        <dbReference type="Proteomes" id="UP001501570"/>
    </source>
</evidence>
<name>A0ABP9RWL6_9ACTN</name>
<organism evidence="1 2">
    <name type="scientific">Rugosimonospora acidiphila</name>
    <dbReference type="NCBI Taxonomy" id="556531"/>
    <lineage>
        <taxon>Bacteria</taxon>
        <taxon>Bacillati</taxon>
        <taxon>Actinomycetota</taxon>
        <taxon>Actinomycetes</taxon>
        <taxon>Micromonosporales</taxon>
        <taxon>Micromonosporaceae</taxon>
        <taxon>Rugosimonospora</taxon>
    </lineage>
</organism>
<keyword evidence="2" id="KW-1185">Reference proteome</keyword>